<reference evidence="2 3" key="1">
    <citation type="submission" date="2014-05" db="EMBL/GenBank/DDBJ databases">
        <title>Draft Genome Sequence of Kitasatospora cheerisanensis KCTC 2395.</title>
        <authorList>
            <person name="Nam D.H."/>
        </authorList>
    </citation>
    <scope>NUCLEOTIDE SEQUENCE [LARGE SCALE GENOMIC DNA]</scope>
    <source>
        <strain evidence="2 3">KCTC 2395</strain>
    </source>
</reference>
<proteinExistence type="predicted"/>
<evidence type="ECO:0000313" key="2">
    <source>
        <dbReference type="EMBL" id="KDN87200.1"/>
    </source>
</evidence>
<dbReference type="PATRIC" id="fig|1348663.4.peg.1227"/>
<dbReference type="Pfam" id="PF19993">
    <property type="entry name" value="DO-GTPase2"/>
    <property type="match status" value="1"/>
</dbReference>
<name>A0A066ZAR0_9ACTN</name>
<sequence length="411" mass="44381">MTDVVCPYCFTRDRSSRLLFRCLAQGSRVRGAAPCGAEYDEVWAAFANHGGSRHTAMRGPLFAPARRIGRPPRLREECPNCGVATPVRVCRTCHSDLPNDYGDQPTRIIALVGPKTAGKSTAMTVLLHELRGAAGRPFRATLTPMGAATQSRFKELEDDLYDGLRLPAPTQSAAMSFNDPLIFRLSLERDGLARRGSRATTLVFFDAAGENLASAEAMDRYTAYLAAADGIILMVDPLQLRSVRDSLADLGRRLPDLEAPPDQIAADLAAQLRGHRRRDRHGLVSTPLAVALTKSDELLGQLHPGSPIARAARHDGGELDEADRIAVHEEVRALLAQWDGGALHAQLSADFRTFSLFALSALGAPPPDDAPADAPGQGPQPLRVADPLLWLLGRHGVLKVRRPKSGAQEAQ</sequence>
<dbReference type="RefSeq" id="WP_035859788.1">
    <property type="nucleotide sequence ID" value="NZ_KK853997.1"/>
</dbReference>
<organism evidence="2 3">
    <name type="scientific">Kitasatospora cheerisanensis KCTC 2395</name>
    <dbReference type="NCBI Taxonomy" id="1348663"/>
    <lineage>
        <taxon>Bacteria</taxon>
        <taxon>Bacillati</taxon>
        <taxon>Actinomycetota</taxon>
        <taxon>Actinomycetes</taxon>
        <taxon>Kitasatosporales</taxon>
        <taxon>Streptomycetaceae</taxon>
        <taxon>Kitasatospora</taxon>
    </lineage>
</organism>
<dbReference type="InterPro" id="IPR027417">
    <property type="entry name" value="P-loop_NTPase"/>
</dbReference>
<accession>A0A066ZAR0</accession>
<evidence type="ECO:0000259" key="1">
    <source>
        <dbReference type="Pfam" id="PF19993"/>
    </source>
</evidence>
<dbReference type="Proteomes" id="UP000027178">
    <property type="component" value="Unassembled WGS sequence"/>
</dbReference>
<evidence type="ECO:0000313" key="3">
    <source>
        <dbReference type="Proteomes" id="UP000027178"/>
    </source>
</evidence>
<comment type="caution">
    <text evidence="2">The sequence shown here is derived from an EMBL/GenBank/DDBJ whole genome shotgun (WGS) entry which is preliminary data.</text>
</comment>
<dbReference type="InterPro" id="IPR045528">
    <property type="entry name" value="DO-GTPase2"/>
</dbReference>
<keyword evidence="3" id="KW-1185">Reference proteome</keyword>
<dbReference type="AlphaFoldDB" id="A0A066ZAR0"/>
<feature type="domain" description="Double-GTPase 2" evidence="1">
    <location>
        <begin position="107"/>
        <end position="322"/>
    </location>
</feature>
<protein>
    <recommendedName>
        <fullName evidence="1">Double-GTPase 2 domain-containing protein</fullName>
    </recommendedName>
</protein>
<dbReference type="SUPFAM" id="SSF52540">
    <property type="entry name" value="P-loop containing nucleoside triphosphate hydrolases"/>
    <property type="match status" value="1"/>
</dbReference>
<dbReference type="eggNOG" id="COG0699">
    <property type="taxonomic scope" value="Bacteria"/>
</dbReference>
<dbReference type="EMBL" id="JNBY01000050">
    <property type="protein sequence ID" value="KDN87200.1"/>
    <property type="molecule type" value="Genomic_DNA"/>
</dbReference>
<dbReference type="HOGENOM" id="CLU_050655_0_0_11"/>
<dbReference type="OrthoDB" id="143162at2"/>
<gene>
    <name evidence="2" type="ORF">KCH_12850</name>
</gene>